<dbReference type="PANTHER" id="PTHR45947:SF3">
    <property type="entry name" value="SULFOQUINOVOSYL TRANSFERASE SQD2"/>
    <property type="match status" value="1"/>
</dbReference>
<accession>A0A7Z0ILB2</accession>
<dbReference type="PANTHER" id="PTHR45947">
    <property type="entry name" value="SULFOQUINOVOSYL TRANSFERASE SQD2"/>
    <property type="match status" value="1"/>
</dbReference>
<dbReference type="InterPro" id="IPR028098">
    <property type="entry name" value="Glyco_trans_4-like_N"/>
</dbReference>
<dbReference type="CDD" id="cd03794">
    <property type="entry name" value="GT4_WbuB-like"/>
    <property type="match status" value="1"/>
</dbReference>
<dbReference type="GO" id="GO:0016758">
    <property type="term" value="F:hexosyltransferase activity"/>
    <property type="evidence" value="ECO:0007669"/>
    <property type="project" value="TreeGrafter"/>
</dbReference>
<dbReference type="AlphaFoldDB" id="A0A7Z0ILB2"/>
<gene>
    <name evidence="5" type="ORF">GGQ54_002010</name>
</gene>
<dbReference type="SUPFAM" id="SSF53756">
    <property type="entry name" value="UDP-Glycosyltransferase/glycogen phosphorylase"/>
    <property type="match status" value="1"/>
</dbReference>
<dbReference type="Pfam" id="PF13692">
    <property type="entry name" value="Glyco_trans_1_4"/>
    <property type="match status" value="1"/>
</dbReference>
<organism evidence="5 6">
    <name type="scientific">Naumannella cuiyingiana</name>
    <dbReference type="NCBI Taxonomy" id="1347891"/>
    <lineage>
        <taxon>Bacteria</taxon>
        <taxon>Bacillati</taxon>
        <taxon>Actinomycetota</taxon>
        <taxon>Actinomycetes</taxon>
        <taxon>Propionibacteriales</taxon>
        <taxon>Propionibacteriaceae</taxon>
        <taxon>Naumannella</taxon>
    </lineage>
</organism>
<dbReference type="Pfam" id="PF13579">
    <property type="entry name" value="Glyco_trans_4_4"/>
    <property type="match status" value="1"/>
</dbReference>
<dbReference type="Proteomes" id="UP000527616">
    <property type="component" value="Unassembled WGS sequence"/>
</dbReference>
<dbReference type="InterPro" id="IPR050194">
    <property type="entry name" value="Glycosyltransferase_grp1"/>
</dbReference>
<evidence type="ECO:0000256" key="3">
    <source>
        <dbReference type="SAM" id="MobiDB-lite"/>
    </source>
</evidence>
<reference evidence="5 6" key="1">
    <citation type="submission" date="2020-07" db="EMBL/GenBank/DDBJ databases">
        <title>Sequencing the genomes of 1000 actinobacteria strains.</title>
        <authorList>
            <person name="Klenk H.-P."/>
        </authorList>
    </citation>
    <scope>NUCLEOTIDE SEQUENCE [LARGE SCALE GENOMIC DNA]</scope>
    <source>
        <strain evidence="5 6">DSM 103164</strain>
    </source>
</reference>
<evidence type="ECO:0000259" key="4">
    <source>
        <dbReference type="Pfam" id="PF13579"/>
    </source>
</evidence>
<name>A0A7Z0ILB2_9ACTN</name>
<keyword evidence="6" id="KW-1185">Reference proteome</keyword>
<protein>
    <submittedName>
        <fullName evidence="5">Glycosyltransferase involved in cell wall biosynthesis</fullName>
    </submittedName>
</protein>
<keyword evidence="2 5" id="KW-0808">Transferase</keyword>
<evidence type="ECO:0000313" key="6">
    <source>
        <dbReference type="Proteomes" id="UP000527616"/>
    </source>
</evidence>
<sequence>MHSELAPAPGSTSTVSALLDAHESASDGDQLWTRASAVVREHADTLVARQFLLGLLEHSPDPSKAVFAHTLFHREGLSLLAQIAASGADVANAPKDWQRRALRKSLEAVPATAPPVLVSAFAAEPSAAWAPPDALVVPGLAGAADVSAGALAVVQAFVAQAGEDHPGLSFVWFHDHPPGSVAEGSIRLAAALVNAAVVRVRSAEAGESAGDATTASAWHPPVELLVDANGIDEFRLLDIPRRAPELPVTFPSGPLTKDQVVRYALAFRFARLTELLAPLNMAVSSWLAGVLAPVEPHLYGDTFWTELEFALRYRYRATWLPDALWRWTVALQTAGYYALSIRALDATAGKAGSTYYEGRRVTAYYAMGDYENALRVGRAAASLPTSAKALVGAARAGRSLIRSLERSGEPATEQTPAEPRPMPVEGRVLTILHASEPHQNGGYAVRAQGLLSQLRASGWDVVAHTRPGYPYDLARHNHPLPEDGVSDVDNVRYRHSDAFRRSSGREEGYMVASINHYREIMLAERPQVVHLRSTYLTAIPGLIAAKQLGIPTIYEVSGLWELVYEGERTARMEGKRARATRLETLAAQHADKVVTLTDAMRTLIIERGADPAKVALLPNAVPAELFDDDRPAKIPDQVLALPPDVPVIGYVGSFPQYEGLEMLVPVLRRLRDEGHQFRAILVGDGSVWGSVRAAVDELEMSDWVLLPGRVPHDEVPGWYAAIDIAPFPRLRNPATVAVSPMKPFEAMLARKAVVVSDVPALAEIVGEDRGLTFTAGSASELTAALRRLLTDRELRARVGDVAHDWVRTQRTWDRVAQSFEGYLRELMRGGEETR</sequence>
<dbReference type="RefSeq" id="WP_179445272.1">
    <property type="nucleotide sequence ID" value="NZ_JACBZS010000001.1"/>
</dbReference>
<proteinExistence type="predicted"/>
<evidence type="ECO:0000313" key="5">
    <source>
        <dbReference type="EMBL" id="NYI71450.1"/>
    </source>
</evidence>
<dbReference type="Gene3D" id="3.40.50.2000">
    <property type="entry name" value="Glycogen Phosphorylase B"/>
    <property type="match status" value="2"/>
</dbReference>
<keyword evidence="1" id="KW-0328">Glycosyltransferase</keyword>
<evidence type="ECO:0000256" key="2">
    <source>
        <dbReference type="ARBA" id="ARBA00022679"/>
    </source>
</evidence>
<comment type="caution">
    <text evidence="5">The sequence shown here is derived from an EMBL/GenBank/DDBJ whole genome shotgun (WGS) entry which is preliminary data.</text>
</comment>
<dbReference type="GO" id="GO:1901137">
    <property type="term" value="P:carbohydrate derivative biosynthetic process"/>
    <property type="evidence" value="ECO:0007669"/>
    <property type="project" value="UniProtKB-ARBA"/>
</dbReference>
<dbReference type="EMBL" id="JACBZS010000001">
    <property type="protein sequence ID" value="NYI71450.1"/>
    <property type="molecule type" value="Genomic_DNA"/>
</dbReference>
<feature type="region of interest" description="Disordered" evidence="3">
    <location>
        <begin position="403"/>
        <end position="422"/>
    </location>
</feature>
<evidence type="ECO:0000256" key="1">
    <source>
        <dbReference type="ARBA" id="ARBA00022676"/>
    </source>
</evidence>
<feature type="domain" description="Glycosyltransferase subfamily 4-like N-terminal" evidence="4">
    <location>
        <begin position="441"/>
        <end position="619"/>
    </location>
</feature>